<protein>
    <submittedName>
        <fullName evidence="1">Uncharacterized protein</fullName>
    </submittedName>
</protein>
<dbReference type="EMBL" id="UINC01101232">
    <property type="protein sequence ID" value="SVC61881.1"/>
    <property type="molecule type" value="Genomic_DNA"/>
</dbReference>
<sequence>MTLIEPWTTEWDFKVSVWVPDPITPDRMGTLAIGGNRNGPHTMAAIPFV</sequence>
<gene>
    <name evidence="1" type="ORF">METZ01_LOCUS314735</name>
</gene>
<reference evidence="1" key="1">
    <citation type="submission" date="2018-05" db="EMBL/GenBank/DDBJ databases">
        <authorList>
            <person name="Lanie J.A."/>
            <person name="Ng W.-L."/>
            <person name="Kazmierczak K.M."/>
            <person name="Andrzejewski T.M."/>
            <person name="Davidsen T.M."/>
            <person name="Wayne K.J."/>
            <person name="Tettelin H."/>
            <person name="Glass J.I."/>
            <person name="Rusch D."/>
            <person name="Podicherti R."/>
            <person name="Tsui H.-C.T."/>
            <person name="Winkler M.E."/>
        </authorList>
    </citation>
    <scope>NUCLEOTIDE SEQUENCE</scope>
</reference>
<organism evidence="1">
    <name type="scientific">marine metagenome</name>
    <dbReference type="NCBI Taxonomy" id="408172"/>
    <lineage>
        <taxon>unclassified sequences</taxon>
        <taxon>metagenomes</taxon>
        <taxon>ecological metagenomes</taxon>
    </lineage>
</organism>
<accession>A0A382NQN0</accession>
<dbReference type="AlphaFoldDB" id="A0A382NQN0"/>
<name>A0A382NQN0_9ZZZZ</name>
<evidence type="ECO:0000313" key="1">
    <source>
        <dbReference type="EMBL" id="SVC61881.1"/>
    </source>
</evidence>
<proteinExistence type="predicted"/>